<protein>
    <recommendedName>
        <fullName evidence="5">PLD phosphodiesterase domain-containing protein</fullName>
    </recommendedName>
</protein>
<dbReference type="PANTHER" id="PTHR43856">
    <property type="entry name" value="CARDIOLIPIN HYDROLASE"/>
    <property type="match status" value="1"/>
</dbReference>
<sequence>MNIKVLTIGCFMLIVGVLVGYGVSILRPPAYHTITTTFLGITTTRILELFTTVTLPITTTKTVERTTTSVLTVTTTKIMGTTSVALFTVTLTPTYTVAKPITVTTVVNVDLLIDDYYYYTLLNILSKANKSIYIIMYAMKYDPNELNDPVNMLLYRVVNAYKRGLDVKVLLDDVTYTSYRETINYLKSEEVPIRLDRSNSITTHAKVVVVDDQYVFVGSHNWTESALKYNHEVTVLIKSDALAQQIKNYFEKLWNEGRTI</sequence>
<evidence type="ECO:0000259" key="5">
    <source>
        <dbReference type="PROSITE" id="PS50035"/>
    </source>
</evidence>
<dbReference type="SUPFAM" id="SSF56024">
    <property type="entry name" value="Phospholipase D/nuclease"/>
    <property type="match status" value="1"/>
</dbReference>
<proteinExistence type="predicted"/>
<evidence type="ECO:0000256" key="3">
    <source>
        <dbReference type="ARBA" id="ARBA00023098"/>
    </source>
</evidence>
<accession>A0A7C4JKQ4</accession>
<dbReference type="AlphaFoldDB" id="A0A7C4JKQ4"/>
<keyword evidence="1" id="KW-0378">Hydrolase</keyword>
<dbReference type="InterPro" id="IPR025202">
    <property type="entry name" value="PLD-like_dom"/>
</dbReference>
<feature type="transmembrane region" description="Helical" evidence="4">
    <location>
        <begin position="6"/>
        <end position="26"/>
    </location>
</feature>
<dbReference type="Pfam" id="PF13091">
    <property type="entry name" value="PLDc_2"/>
    <property type="match status" value="1"/>
</dbReference>
<dbReference type="Gene3D" id="3.30.870.10">
    <property type="entry name" value="Endonuclease Chain A"/>
    <property type="match status" value="1"/>
</dbReference>
<dbReference type="EMBL" id="DTCK01000049">
    <property type="protein sequence ID" value="HGQ36827.1"/>
    <property type="molecule type" value="Genomic_DNA"/>
</dbReference>
<dbReference type="PROSITE" id="PS50035">
    <property type="entry name" value="PLD"/>
    <property type="match status" value="1"/>
</dbReference>
<reference evidence="7" key="1">
    <citation type="journal article" date="2020" name="mSystems">
        <title>Genome- and Community-Level Interaction Insights into Carbon Utilization and Element Cycling Functions of Hydrothermarchaeota in Hydrothermal Sediment.</title>
        <authorList>
            <person name="Zhou Z."/>
            <person name="Liu Y."/>
            <person name="Xu W."/>
            <person name="Pan J."/>
            <person name="Luo Z.H."/>
            <person name="Li M."/>
        </authorList>
    </citation>
    <scope>NUCLEOTIDE SEQUENCE [LARGE SCALE GENOMIC DNA]</scope>
    <source>
        <strain evidence="7">SpSt-637</strain>
        <strain evidence="6">SpSt-667</strain>
    </source>
</reference>
<dbReference type="SMART" id="SM00155">
    <property type="entry name" value="PLDc"/>
    <property type="match status" value="1"/>
</dbReference>
<dbReference type="GO" id="GO:0016891">
    <property type="term" value="F:RNA endonuclease activity producing 5'-phosphomonoesters, hydrolytic mechanism"/>
    <property type="evidence" value="ECO:0007669"/>
    <property type="project" value="TreeGrafter"/>
</dbReference>
<organism evidence="7">
    <name type="scientific">Ignisphaera aggregans</name>
    <dbReference type="NCBI Taxonomy" id="334771"/>
    <lineage>
        <taxon>Archaea</taxon>
        <taxon>Thermoproteota</taxon>
        <taxon>Thermoprotei</taxon>
        <taxon>Desulfurococcales</taxon>
        <taxon>Desulfurococcaceae</taxon>
        <taxon>Ignisphaera</taxon>
    </lineage>
</organism>
<evidence type="ECO:0000256" key="2">
    <source>
        <dbReference type="ARBA" id="ARBA00022963"/>
    </source>
</evidence>
<keyword evidence="4" id="KW-0812">Transmembrane</keyword>
<comment type="caution">
    <text evidence="7">The sequence shown here is derived from an EMBL/GenBank/DDBJ whole genome shotgun (WGS) entry which is preliminary data.</text>
</comment>
<evidence type="ECO:0000313" key="6">
    <source>
        <dbReference type="EMBL" id="HGQ36827.1"/>
    </source>
</evidence>
<dbReference type="PANTHER" id="PTHR43856:SF1">
    <property type="entry name" value="MITOCHONDRIAL CARDIOLIPIN HYDROLASE"/>
    <property type="match status" value="1"/>
</dbReference>
<keyword evidence="3" id="KW-0443">Lipid metabolism</keyword>
<keyword evidence="2" id="KW-0442">Lipid degradation</keyword>
<dbReference type="InterPro" id="IPR001736">
    <property type="entry name" value="PLipase_D/transphosphatidylase"/>
</dbReference>
<feature type="domain" description="PLD phosphodiesterase" evidence="5">
    <location>
        <begin position="199"/>
        <end position="226"/>
    </location>
</feature>
<name>A0A7C4JKQ4_9CREN</name>
<dbReference type="GO" id="GO:0016042">
    <property type="term" value="P:lipid catabolic process"/>
    <property type="evidence" value="ECO:0007669"/>
    <property type="project" value="UniProtKB-KW"/>
</dbReference>
<dbReference type="EMBL" id="DTBD01000086">
    <property type="protein sequence ID" value="HGQ65316.1"/>
    <property type="molecule type" value="Genomic_DNA"/>
</dbReference>
<keyword evidence="4" id="KW-1133">Transmembrane helix</keyword>
<evidence type="ECO:0000313" key="7">
    <source>
        <dbReference type="EMBL" id="HGQ65316.1"/>
    </source>
</evidence>
<evidence type="ECO:0000256" key="1">
    <source>
        <dbReference type="ARBA" id="ARBA00022801"/>
    </source>
</evidence>
<gene>
    <name evidence="7" type="ORF">ENU08_08765</name>
    <name evidence="6" type="ORF">ENU41_09175</name>
</gene>
<evidence type="ECO:0000256" key="4">
    <source>
        <dbReference type="SAM" id="Phobius"/>
    </source>
</evidence>
<keyword evidence="4" id="KW-0472">Membrane</keyword>
<dbReference type="InterPro" id="IPR051406">
    <property type="entry name" value="PLD_domain"/>
</dbReference>